<evidence type="ECO:0000313" key="2">
    <source>
        <dbReference type="Proteomes" id="UP000887575"/>
    </source>
</evidence>
<feature type="compositionally biased region" description="Basic and acidic residues" evidence="1">
    <location>
        <begin position="289"/>
        <end position="299"/>
    </location>
</feature>
<sequence length="441" mass="49640">MPDHGKYSLEEFADRLAAVEEKFAYELQDVIECFTQSRTELSAKKLDEIGKVRLKAVKHLKKLDKKKTDALKLWKICNIYSVCAVDTDNAMREVRKSLRKIIAKEEKEKANKEFQLTVNGNQYTPMRRLGDDYRPRPQSFLKVLTNRGRSPAKEKILPPERPLPPTSIQLRPDDGFQDSEIYDKHKPTAEEAQRVLKVLRTSIDEEQEGSATKKSPSALPSKPHVPSKPPLDSRSVHGPKPQPSPRARENPHGQYTKTMPAPPPPSLPQASHIIHPIPDEPIKVLYPHSRSDYGVEEKARSRKNTLESSVKGQGTTKTSNDQQPIAQKRSSVKKAHDPRETEPKPKSVSCSIDPPNHTMQTAPSQIIPREPPSFADKMNGITRPIVAPRKPQMMIGESTPGRPMLRATIVNQEDQQDTSNGHLKPLLQRLSQTTGPEVIKF</sequence>
<name>A0AAF3EZY8_9BILA</name>
<dbReference type="WBParaSite" id="MBELARI_LOCUS19788">
    <property type="protein sequence ID" value="MBELARI_LOCUS19788"/>
    <property type="gene ID" value="MBELARI_LOCUS19788"/>
</dbReference>
<keyword evidence="2" id="KW-1185">Reference proteome</keyword>
<dbReference type="Proteomes" id="UP000887575">
    <property type="component" value="Unassembled WGS sequence"/>
</dbReference>
<accession>A0AAF3EZY8</accession>
<dbReference type="AlphaFoldDB" id="A0AAF3EZY8"/>
<reference evidence="3" key="1">
    <citation type="submission" date="2024-02" db="UniProtKB">
        <authorList>
            <consortium name="WormBaseParasite"/>
        </authorList>
    </citation>
    <scope>IDENTIFICATION</scope>
</reference>
<evidence type="ECO:0000313" key="3">
    <source>
        <dbReference type="WBParaSite" id="MBELARI_LOCUS19788"/>
    </source>
</evidence>
<feature type="compositionally biased region" description="Basic and acidic residues" evidence="1">
    <location>
        <begin position="334"/>
        <end position="345"/>
    </location>
</feature>
<feature type="region of interest" description="Disordered" evidence="1">
    <location>
        <begin position="202"/>
        <end position="379"/>
    </location>
</feature>
<proteinExistence type="predicted"/>
<organism evidence="2 3">
    <name type="scientific">Mesorhabditis belari</name>
    <dbReference type="NCBI Taxonomy" id="2138241"/>
    <lineage>
        <taxon>Eukaryota</taxon>
        <taxon>Metazoa</taxon>
        <taxon>Ecdysozoa</taxon>
        <taxon>Nematoda</taxon>
        <taxon>Chromadorea</taxon>
        <taxon>Rhabditida</taxon>
        <taxon>Rhabditina</taxon>
        <taxon>Rhabditomorpha</taxon>
        <taxon>Rhabditoidea</taxon>
        <taxon>Rhabditidae</taxon>
        <taxon>Mesorhabditinae</taxon>
        <taxon>Mesorhabditis</taxon>
    </lineage>
</organism>
<feature type="compositionally biased region" description="Polar residues" evidence="1">
    <location>
        <begin position="306"/>
        <end position="329"/>
    </location>
</feature>
<evidence type="ECO:0000256" key="1">
    <source>
        <dbReference type="SAM" id="MobiDB-lite"/>
    </source>
</evidence>
<protein>
    <submittedName>
        <fullName evidence="3">Uncharacterized protein</fullName>
    </submittedName>
</protein>
<feature type="region of interest" description="Disordered" evidence="1">
    <location>
        <begin position="145"/>
        <end position="189"/>
    </location>
</feature>